<comment type="caution">
    <text evidence="1">The sequence shown here is derived from an EMBL/GenBank/DDBJ whole genome shotgun (WGS) entry which is preliminary data.</text>
</comment>
<accession>A0AAV4TLC1</accession>
<evidence type="ECO:0000313" key="1">
    <source>
        <dbReference type="EMBL" id="GIY46281.1"/>
    </source>
</evidence>
<sequence length="68" mass="7442">MLGCRRGSEETAFISSEYRRCTGRYKLDANDSSSSVNQAGPSHHLRAIKVLTEQPLEGKSAGLRFLGT</sequence>
<dbReference type="EMBL" id="BPLR01011394">
    <property type="protein sequence ID" value="GIY46281.1"/>
    <property type="molecule type" value="Genomic_DNA"/>
</dbReference>
<dbReference type="AlphaFoldDB" id="A0AAV4TLC1"/>
<name>A0AAV4TLC1_CAEEX</name>
<proteinExistence type="predicted"/>
<keyword evidence="2" id="KW-1185">Reference proteome</keyword>
<protein>
    <submittedName>
        <fullName evidence="1">Uncharacterized protein</fullName>
    </submittedName>
</protein>
<reference evidence="1 2" key="1">
    <citation type="submission" date="2021-06" db="EMBL/GenBank/DDBJ databases">
        <title>Caerostris extrusa draft genome.</title>
        <authorList>
            <person name="Kono N."/>
            <person name="Arakawa K."/>
        </authorList>
    </citation>
    <scope>NUCLEOTIDE SEQUENCE [LARGE SCALE GENOMIC DNA]</scope>
</reference>
<organism evidence="1 2">
    <name type="scientific">Caerostris extrusa</name>
    <name type="common">Bark spider</name>
    <name type="synonym">Caerostris bankana</name>
    <dbReference type="NCBI Taxonomy" id="172846"/>
    <lineage>
        <taxon>Eukaryota</taxon>
        <taxon>Metazoa</taxon>
        <taxon>Ecdysozoa</taxon>
        <taxon>Arthropoda</taxon>
        <taxon>Chelicerata</taxon>
        <taxon>Arachnida</taxon>
        <taxon>Araneae</taxon>
        <taxon>Araneomorphae</taxon>
        <taxon>Entelegynae</taxon>
        <taxon>Araneoidea</taxon>
        <taxon>Araneidae</taxon>
        <taxon>Caerostris</taxon>
    </lineage>
</organism>
<dbReference type="Proteomes" id="UP001054945">
    <property type="component" value="Unassembled WGS sequence"/>
</dbReference>
<gene>
    <name evidence="1" type="ORF">CEXT_376021</name>
</gene>
<evidence type="ECO:0000313" key="2">
    <source>
        <dbReference type="Proteomes" id="UP001054945"/>
    </source>
</evidence>